<gene>
    <name evidence="2" type="ORF">Pfra01_001168700</name>
</gene>
<reference evidence="2" key="1">
    <citation type="submission" date="2023-04" db="EMBL/GenBank/DDBJ databases">
        <title>Phytophthora fragariaefolia NBRC 109709.</title>
        <authorList>
            <person name="Ichikawa N."/>
            <person name="Sato H."/>
            <person name="Tonouchi N."/>
        </authorList>
    </citation>
    <scope>NUCLEOTIDE SEQUENCE</scope>
    <source>
        <strain evidence="2">NBRC 109709</strain>
    </source>
</reference>
<evidence type="ECO:0000313" key="2">
    <source>
        <dbReference type="EMBL" id="GMF39400.1"/>
    </source>
</evidence>
<evidence type="ECO:0000256" key="1">
    <source>
        <dbReference type="SAM" id="MobiDB-lite"/>
    </source>
</evidence>
<comment type="caution">
    <text evidence="2">The sequence shown here is derived from an EMBL/GenBank/DDBJ whole genome shotgun (WGS) entry which is preliminary data.</text>
</comment>
<evidence type="ECO:0000313" key="3">
    <source>
        <dbReference type="Proteomes" id="UP001165121"/>
    </source>
</evidence>
<name>A0A9W6XIG7_9STRA</name>
<organism evidence="2 3">
    <name type="scientific">Phytophthora fragariaefolia</name>
    <dbReference type="NCBI Taxonomy" id="1490495"/>
    <lineage>
        <taxon>Eukaryota</taxon>
        <taxon>Sar</taxon>
        <taxon>Stramenopiles</taxon>
        <taxon>Oomycota</taxon>
        <taxon>Peronosporomycetes</taxon>
        <taxon>Peronosporales</taxon>
        <taxon>Peronosporaceae</taxon>
        <taxon>Phytophthora</taxon>
    </lineage>
</organism>
<feature type="compositionally biased region" description="Basic and acidic residues" evidence="1">
    <location>
        <begin position="30"/>
        <end position="45"/>
    </location>
</feature>
<feature type="region of interest" description="Disordered" evidence="1">
    <location>
        <begin position="62"/>
        <end position="126"/>
    </location>
</feature>
<protein>
    <submittedName>
        <fullName evidence="2">Unnamed protein product</fullName>
    </submittedName>
</protein>
<keyword evidence="3" id="KW-1185">Reference proteome</keyword>
<feature type="region of interest" description="Disordered" evidence="1">
    <location>
        <begin position="1"/>
        <end position="49"/>
    </location>
</feature>
<dbReference type="Proteomes" id="UP001165121">
    <property type="component" value="Unassembled WGS sequence"/>
</dbReference>
<dbReference type="EMBL" id="BSXT01001165">
    <property type="protein sequence ID" value="GMF39400.1"/>
    <property type="molecule type" value="Genomic_DNA"/>
</dbReference>
<sequence>MEERRGIEAPLQPRRVERVSSHSKGAGPSEDPKSGAESPSQRERQVSMTKLTEVGCVGAEEAELSGGDVESTAESSGSVEDSAVTGVGDLAEADSAPARGALGGASKVEAWPPGWPELGSELGPAVSAADGANGGAVVGETAGAVSAGGEPVVETA</sequence>
<accession>A0A9W6XIG7</accession>
<dbReference type="AlphaFoldDB" id="A0A9W6XIG7"/>
<proteinExistence type="predicted"/>